<accession>A0A1I6SH22</accession>
<feature type="transmembrane region" description="Helical" evidence="1">
    <location>
        <begin position="188"/>
        <end position="204"/>
    </location>
</feature>
<evidence type="ECO:0000256" key="1">
    <source>
        <dbReference type="SAM" id="Phobius"/>
    </source>
</evidence>
<dbReference type="AlphaFoldDB" id="A0A1I6SH22"/>
<dbReference type="EMBL" id="FOZV01000005">
    <property type="protein sequence ID" value="SFS76285.1"/>
    <property type="molecule type" value="Genomic_DNA"/>
</dbReference>
<feature type="transmembrane region" description="Helical" evidence="1">
    <location>
        <begin position="150"/>
        <end position="168"/>
    </location>
</feature>
<protein>
    <recommendedName>
        <fullName evidence="4">TspO and MBR related proteins</fullName>
    </recommendedName>
</protein>
<dbReference type="OrthoDB" id="5189031at2"/>
<organism evidence="2 3">
    <name type="scientific">Brevundimonas viscosa</name>
    <dbReference type="NCBI Taxonomy" id="871741"/>
    <lineage>
        <taxon>Bacteria</taxon>
        <taxon>Pseudomonadati</taxon>
        <taxon>Pseudomonadota</taxon>
        <taxon>Alphaproteobacteria</taxon>
        <taxon>Caulobacterales</taxon>
        <taxon>Caulobacteraceae</taxon>
        <taxon>Brevundimonas</taxon>
    </lineage>
</organism>
<gene>
    <name evidence="2" type="ORF">SAMN05192570_2415</name>
</gene>
<dbReference type="RefSeq" id="WP_092310939.1">
    <property type="nucleotide sequence ID" value="NZ_FOZV01000005.1"/>
</dbReference>
<dbReference type="PANTHER" id="PTHR33802:SF1">
    <property type="entry name" value="XK-RELATED PROTEIN"/>
    <property type="match status" value="1"/>
</dbReference>
<evidence type="ECO:0008006" key="4">
    <source>
        <dbReference type="Google" id="ProtNLM"/>
    </source>
</evidence>
<dbReference type="PANTHER" id="PTHR33802">
    <property type="entry name" value="SI:CH211-161H7.5-RELATED"/>
    <property type="match status" value="1"/>
</dbReference>
<evidence type="ECO:0000313" key="2">
    <source>
        <dbReference type="EMBL" id="SFS76285.1"/>
    </source>
</evidence>
<name>A0A1I6SH22_9CAUL</name>
<feature type="transmembrane region" description="Helical" evidence="1">
    <location>
        <begin position="235"/>
        <end position="256"/>
    </location>
</feature>
<keyword evidence="1" id="KW-0812">Transmembrane</keyword>
<evidence type="ECO:0000313" key="3">
    <source>
        <dbReference type="Proteomes" id="UP000198788"/>
    </source>
</evidence>
<dbReference type="STRING" id="871741.SAMN05192570_2415"/>
<keyword evidence="3" id="KW-1185">Reference proteome</keyword>
<proteinExistence type="predicted"/>
<feature type="transmembrane region" description="Helical" evidence="1">
    <location>
        <begin position="211"/>
        <end position="229"/>
    </location>
</feature>
<keyword evidence="1" id="KW-1133">Transmembrane helix</keyword>
<feature type="transmembrane region" description="Helical" evidence="1">
    <location>
        <begin position="55"/>
        <end position="74"/>
    </location>
</feature>
<dbReference type="Proteomes" id="UP000198788">
    <property type="component" value="Unassembled WGS sequence"/>
</dbReference>
<feature type="transmembrane region" description="Helical" evidence="1">
    <location>
        <begin position="118"/>
        <end position="138"/>
    </location>
</feature>
<keyword evidence="1" id="KW-0472">Membrane</keyword>
<sequence>MSSIVRPTSAQMTRRLLVLAAVIFAIVIAYAQMAFGWGQTPAEFSADSDATLRVAGYAFSIWGLIYLALLVYAVRQALPRTGESRLIHRLGWPALLAFLGIGWWIVASAFDWEWGTVALIFGSLLVLLVPMLMEAGAIRALDRADRDRWTVVWPLGLLAGWLTVASPVNLLTVVTGNGNLPESPSSEVWALIAVLIVAAVALLVTARIRTIAYPLPVAWGLLGVFVAELERGRELVAYGGLTAAVAVLVGAVILTFRLRRGVERPV</sequence>
<feature type="transmembrane region" description="Helical" evidence="1">
    <location>
        <begin position="86"/>
        <end position="106"/>
    </location>
</feature>
<reference evidence="3" key="1">
    <citation type="submission" date="2016-10" db="EMBL/GenBank/DDBJ databases">
        <authorList>
            <person name="Varghese N."/>
            <person name="Submissions S."/>
        </authorList>
    </citation>
    <scope>NUCLEOTIDE SEQUENCE [LARGE SCALE GENOMIC DNA]</scope>
    <source>
        <strain evidence="3">CGMCC 1.10683</strain>
    </source>
</reference>